<dbReference type="PROSITE" id="PS00518">
    <property type="entry name" value="ZF_RING_1"/>
    <property type="match status" value="1"/>
</dbReference>
<proteinExistence type="predicted"/>
<feature type="domain" description="RING-type" evidence="6">
    <location>
        <begin position="22"/>
        <end position="62"/>
    </location>
</feature>
<keyword evidence="3" id="KW-0862">Zinc</keyword>
<dbReference type="AlphaFoldDB" id="A0A8C6WLF1"/>
<name>A0A8C6WLF1_9GOBI</name>
<reference evidence="7" key="1">
    <citation type="submission" date="2025-08" db="UniProtKB">
        <authorList>
            <consortium name="Ensembl"/>
        </authorList>
    </citation>
    <scope>IDENTIFICATION</scope>
</reference>
<dbReference type="Proteomes" id="UP000694523">
    <property type="component" value="Unplaced"/>
</dbReference>
<dbReference type="GO" id="GO:0008270">
    <property type="term" value="F:zinc ion binding"/>
    <property type="evidence" value="ECO:0007669"/>
    <property type="project" value="UniProtKB-KW"/>
</dbReference>
<dbReference type="SMART" id="SM00184">
    <property type="entry name" value="RING"/>
    <property type="match status" value="1"/>
</dbReference>
<protein>
    <recommendedName>
        <fullName evidence="6">RING-type domain-containing protein</fullName>
    </recommendedName>
</protein>
<evidence type="ECO:0000256" key="3">
    <source>
        <dbReference type="ARBA" id="ARBA00022833"/>
    </source>
</evidence>
<sequence>MKRTVTNFTWISVQLDTQAFSCSICLDFLKEPATLPCGHNYCRSCIQSYWDGQEQSSCPQCRQSFHPRPVLGTNTMLAELVEKLQRVELQQSLKDLMLETDASSKKTQTKRWILRIIQDKETALQKLQQEALSFRRSADEVVKSSDQSFIGLLRELRFVHSEVSREIKALQEKEEAKLKQVHDNLQRDITLMRMTVSELDSLTPGQTLQHCPPLSALDPPGPTHCLWAPWSRRPQL</sequence>
<keyword evidence="8" id="KW-1185">Reference proteome</keyword>
<keyword evidence="5" id="KW-0175">Coiled coil</keyword>
<dbReference type="Pfam" id="PF15227">
    <property type="entry name" value="zf-C3HC4_4"/>
    <property type="match status" value="1"/>
</dbReference>
<dbReference type="InterPro" id="IPR058030">
    <property type="entry name" value="TRIM8/14/16/25/29/45/65_CC"/>
</dbReference>
<dbReference type="InterPro" id="IPR001841">
    <property type="entry name" value="Znf_RING"/>
</dbReference>
<feature type="coiled-coil region" evidence="5">
    <location>
        <begin position="117"/>
        <end position="188"/>
    </location>
</feature>
<dbReference type="Gene3D" id="3.30.40.10">
    <property type="entry name" value="Zinc/RING finger domain, C3HC4 (zinc finger)"/>
    <property type="match status" value="1"/>
</dbReference>
<reference evidence="7" key="2">
    <citation type="submission" date="2025-09" db="UniProtKB">
        <authorList>
            <consortium name="Ensembl"/>
        </authorList>
    </citation>
    <scope>IDENTIFICATION</scope>
</reference>
<dbReference type="Ensembl" id="ENSNMLT00000017890.1">
    <property type="protein sequence ID" value="ENSNMLP00000015926.1"/>
    <property type="gene ID" value="ENSNMLG00000010526.1"/>
</dbReference>
<dbReference type="PANTHER" id="PTHR25465">
    <property type="entry name" value="B-BOX DOMAIN CONTAINING"/>
    <property type="match status" value="1"/>
</dbReference>
<organism evidence="7 8">
    <name type="scientific">Neogobius melanostomus</name>
    <name type="common">round goby</name>
    <dbReference type="NCBI Taxonomy" id="47308"/>
    <lineage>
        <taxon>Eukaryota</taxon>
        <taxon>Metazoa</taxon>
        <taxon>Chordata</taxon>
        <taxon>Craniata</taxon>
        <taxon>Vertebrata</taxon>
        <taxon>Euteleostomi</taxon>
        <taxon>Actinopterygii</taxon>
        <taxon>Neopterygii</taxon>
        <taxon>Teleostei</taxon>
        <taxon>Neoteleostei</taxon>
        <taxon>Acanthomorphata</taxon>
        <taxon>Gobiaria</taxon>
        <taxon>Gobiiformes</taxon>
        <taxon>Gobioidei</taxon>
        <taxon>Gobiidae</taxon>
        <taxon>Benthophilinae</taxon>
        <taxon>Neogobiini</taxon>
        <taxon>Neogobius</taxon>
    </lineage>
</organism>
<dbReference type="SUPFAM" id="SSF57850">
    <property type="entry name" value="RING/U-box"/>
    <property type="match status" value="1"/>
</dbReference>
<evidence type="ECO:0000256" key="2">
    <source>
        <dbReference type="ARBA" id="ARBA00022771"/>
    </source>
</evidence>
<dbReference type="Pfam" id="PF25600">
    <property type="entry name" value="TRIM_CC"/>
    <property type="match status" value="1"/>
</dbReference>
<dbReference type="PANTHER" id="PTHR25465:SF5">
    <property type="entry name" value="E3 UBIQUITIN_ISG15 LIGASE TRIM25-RELATED"/>
    <property type="match status" value="1"/>
</dbReference>
<evidence type="ECO:0000313" key="8">
    <source>
        <dbReference type="Proteomes" id="UP000694523"/>
    </source>
</evidence>
<dbReference type="InterPro" id="IPR051051">
    <property type="entry name" value="E3_ubiq-ligase_TRIM/RNF"/>
</dbReference>
<keyword evidence="1" id="KW-0479">Metal-binding</keyword>
<evidence type="ECO:0000256" key="5">
    <source>
        <dbReference type="SAM" id="Coils"/>
    </source>
</evidence>
<dbReference type="PROSITE" id="PS50089">
    <property type="entry name" value="ZF_RING_2"/>
    <property type="match status" value="1"/>
</dbReference>
<evidence type="ECO:0000313" key="7">
    <source>
        <dbReference type="Ensembl" id="ENSNMLP00000015926.1"/>
    </source>
</evidence>
<evidence type="ECO:0000259" key="6">
    <source>
        <dbReference type="PROSITE" id="PS50089"/>
    </source>
</evidence>
<accession>A0A8C6WLF1</accession>
<keyword evidence="2 4" id="KW-0863">Zinc-finger</keyword>
<dbReference type="InterPro" id="IPR017907">
    <property type="entry name" value="Znf_RING_CS"/>
</dbReference>
<evidence type="ECO:0000256" key="1">
    <source>
        <dbReference type="ARBA" id="ARBA00022723"/>
    </source>
</evidence>
<evidence type="ECO:0000256" key="4">
    <source>
        <dbReference type="PROSITE-ProRule" id="PRU00175"/>
    </source>
</evidence>
<dbReference type="InterPro" id="IPR013083">
    <property type="entry name" value="Znf_RING/FYVE/PHD"/>
</dbReference>